<evidence type="ECO:0000313" key="2">
    <source>
        <dbReference type="EMBL" id="KRX41240.1"/>
    </source>
</evidence>
<keyword evidence="3" id="KW-1185">Reference proteome</keyword>
<sequence>MRTFNRLVDAALLNNGSDKYSFSTNLADYENDITWLIGFIFLPLLCKLPKLNWCFRAKFVSNHQIQVS</sequence>
<keyword evidence="1" id="KW-1133">Transmembrane helix</keyword>
<protein>
    <submittedName>
        <fullName evidence="2">Uncharacterized protein</fullName>
    </submittedName>
</protein>
<proteinExistence type="predicted"/>
<comment type="caution">
    <text evidence="2">The sequence shown here is derived from an EMBL/GenBank/DDBJ whole genome shotgun (WGS) entry which is preliminary data.</text>
</comment>
<dbReference type="AlphaFoldDB" id="A0A0V0TQJ8"/>
<dbReference type="EMBL" id="JYDJ01000177">
    <property type="protein sequence ID" value="KRX41240.1"/>
    <property type="molecule type" value="Genomic_DNA"/>
</dbReference>
<keyword evidence="1" id="KW-0812">Transmembrane</keyword>
<accession>A0A0V0TQJ8</accession>
<dbReference type="Proteomes" id="UP000055048">
    <property type="component" value="Unassembled WGS sequence"/>
</dbReference>
<name>A0A0V0TQJ8_9BILA</name>
<reference evidence="2 3" key="1">
    <citation type="submission" date="2015-01" db="EMBL/GenBank/DDBJ databases">
        <title>Evolution of Trichinella species and genotypes.</title>
        <authorList>
            <person name="Korhonen P.K."/>
            <person name="Edoardo P."/>
            <person name="Giuseppe L.R."/>
            <person name="Gasser R.B."/>
        </authorList>
    </citation>
    <scope>NUCLEOTIDE SEQUENCE [LARGE SCALE GENOMIC DNA]</scope>
    <source>
        <strain evidence="2">ISS417</strain>
    </source>
</reference>
<organism evidence="2 3">
    <name type="scientific">Trichinella murrelli</name>
    <dbReference type="NCBI Taxonomy" id="144512"/>
    <lineage>
        <taxon>Eukaryota</taxon>
        <taxon>Metazoa</taxon>
        <taxon>Ecdysozoa</taxon>
        <taxon>Nematoda</taxon>
        <taxon>Enoplea</taxon>
        <taxon>Dorylaimia</taxon>
        <taxon>Trichinellida</taxon>
        <taxon>Trichinellidae</taxon>
        <taxon>Trichinella</taxon>
    </lineage>
</organism>
<gene>
    <name evidence="2" type="ORF">T05_12246</name>
</gene>
<feature type="transmembrane region" description="Helical" evidence="1">
    <location>
        <begin position="33"/>
        <end position="49"/>
    </location>
</feature>
<evidence type="ECO:0000256" key="1">
    <source>
        <dbReference type="SAM" id="Phobius"/>
    </source>
</evidence>
<keyword evidence="1" id="KW-0472">Membrane</keyword>
<evidence type="ECO:0000313" key="3">
    <source>
        <dbReference type="Proteomes" id="UP000055048"/>
    </source>
</evidence>